<accession>F2IGI0</accession>
<dbReference type="AlphaFoldDB" id="F2IGI0"/>
<dbReference type="Proteomes" id="UP000007463">
    <property type="component" value="Chromosome"/>
</dbReference>
<evidence type="ECO:0000313" key="1">
    <source>
        <dbReference type="EMBL" id="AEA42586.1"/>
    </source>
</evidence>
<dbReference type="RefSeq" id="WP_013685358.1">
    <property type="nucleotide sequence ID" value="NC_015321.1"/>
</dbReference>
<organism evidence="1 2">
    <name type="scientific">Fluviicola taffensis (strain DSM 16823 / NCIMB 13979 / RW262)</name>
    <dbReference type="NCBI Taxonomy" id="755732"/>
    <lineage>
        <taxon>Bacteria</taxon>
        <taxon>Pseudomonadati</taxon>
        <taxon>Bacteroidota</taxon>
        <taxon>Flavobacteriia</taxon>
        <taxon>Flavobacteriales</taxon>
        <taxon>Crocinitomicaceae</taxon>
        <taxon>Fluviicola</taxon>
    </lineage>
</organism>
<keyword evidence="2" id="KW-1185">Reference proteome</keyword>
<dbReference type="KEGG" id="fte:Fluta_0582"/>
<dbReference type="eggNOG" id="ENOG502Z8F9">
    <property type="taxonomic scope" value="Bacteria"/>
</dbReference>
<dbReference type="STRING" id="755732.Fluta_0582"/>
<proteinExistence type="predicted"/>
<dbReference type="OrthoDB" id="645138at2"/>
<gene>
    <name evidence="1" type="ordered locus">Fluta_0582</name>
</gene>
<dbReference type="EMBL" id="CP002542">
    <property type="protein sequence ID" value="AEA42586.1"/>
    <property type="molecule type" value="Genomic_DNA"/>
</dbReference>
<protein>
    <submittedName>
        <fullName evidence="1">Uncharacterized protein</fullName>
    </submittedName>
</protein>
<name>F2IGI0_FLUTR</name>
<reference evidence="1 2" key="1">
    <citation type="journal article" date="2011" name="Stand. Genomic Sci.">
        <title>Complete genome sequence of the gliding freshwater bacterium Fluviicola taffensis type strain (RW262).</title>
        <authorList>
            <person name="Woyke T."/>
            <person name="Chertkov O."/>
            <person name="Lapidus A."/>
            <person name="Nolan M."/>
            <person name="Lucas S."/>
            <person name="Del Rio T.G."/>
            <person name="Tice H."/>
            <person name="Cheng J.F."/>
            <person name="Tapia R."/>
            <person name="Han C."/>
            <person name="Goodwin L."/>
            <person name="Pitluck S."/>
            <person name="Liolios K."/>
            <person name="Pagani I."/>
            <person name="Ivanova N."/>
            <person name="Huntemann M."/>
            <person name="Mavromatis K."/>
            <person name="Mikhailova N."/>
            <person name="Pati A."/>
            <person name="Chen A."/>
            <person name="Palaniappan K."/>
            <person name="Land M."/>
            <person name="Hauser L."/>
            <person name="Brambilla E.M."/>
            <person name="Rohde M."/>
            <person name="Mwirichia R."/>
            <person name="Sikorski J."/>
            <person name="Tindall B.J."/>
            <person name="Goker M."/>
            <person name="Bristow J."/>
            <person name="Eisen J.A."/>
            <person name="Markowitz V."/>
            <person name="Hugenholtz P."/>
            <person name="Klenk H.P."/>
            <person name="Kyrpides N.C."/>
        </authorList>
    </citation>
    <scope>NUCLEOTIDE SEQUENCE [LARGE SCALE GENOMIC DNA]</scope>
    <source>
        <strain evidence="2">DSM 16823 / RW262 / RW262</strain>
    </source>
</reference>
<reference evidence="2" key="2">
    <citation type="submission" date="2011-02" db="EMBL/GenBank/DDBJ databases">
        <title>The complete genome of Fluviicola taffensis DSM 16823.</title>
        <authorList>
            <consortium name="US DOE Joint Genome Institute (JGI-PGF)"/>
            <person name="Lucas S."/>
            <person name="Copeland A."/>
            <person name="Lapidus A."/>
            <person name="Bruce D."/>
            <person name="Goodwin L."/>
            <person name="Pitluck S."/>
            <person name="Kyrpides N."/>
            <person name="Mavromatis K."/>
            <person name="Ivanova N."/>
            <person name="Mikhailova N."/>
            <person name="Pagani I."/>
            <person name="Chertkov O."/>
            <person name="Detter J.C."/>
            <person name="Han C."/>
            <person name="Tapia R."/>
            <person name="Land M."/>
            <person name="Hauser L."/>
            <person name="Markowitz V."/>
            <person name="Cheng J.-F."/>
            <person name="Hugenholtz P."/>
            <person name="Woyke T."/>
            <person name="Wu D."/>
            <person name="Tindall B."/>
            <person name="Pomrenke H.G."/>
            <person name="Brambilla E."/>
            <person name="Klenk H.-P."/>
            <person name="Eisen J.A."/>
        </authorList>
    </citation>
    <scope>NUCLEOTIDE SEQUENCE [LARGE SCALE GENOMIC DNA]</scope>
    <source>
        <strain evidence="2">DSM 16823 / RW262 / RW262</strain>
    </source>
</reference>
<dbReference type="HOGENOM" id="CLU_076073_0_0_10"/>
<sequence>MARQSGLIKIKGTLDNVSFYKTKDGHLARMKTSVDGKRIANDPAFERTRENNKEFANAATAGKLMRDALRPMALNASDSRVTSRLTQIMTRVKNMDATSARGGRTVATGVQDPNALIQLKGFEFNKSALLSAILFKPVMVDNLTGEVTISSLVPQMDIVWPQGATHVSFTSGFAGIDFLDGNKELQMSNTVNLPINGAVSTIVLIPTGVPSVPGIKMIIVKIEFFQEINGVQYTLKNGAYNALRVSEVF</sequence>
<evidence type="ECO:0000313" key="2">
    <source>
        <dbReference type="Proteomes" id="UP000007463"/>
    </source>
</evidence>